<evidence type="ECO:0000256" key="3">
    <source>
        <dbReference type="ARBA" id="ARBA00022741"/>
    </source>
</evidence>
<dbReference type="GO" id="GO:0006085">
    <property type="term" value="P:acetyl-CoA biosynthetic process"/>
    <property type="evidence" value="ECO:0007669"/>
    <property type="project" value="TreeGrafter"/>
</dbReference>
<dbReference type="InterPro" id="IPR045851">
    <property type="entry name" value="AMP-bd_C_sf"/>
</dbReference>
<dbReference type="GO" id="GO:0005524">
    <property type="term" value="F:ATP binding"/>
    <property type="evidence" value="ECO:0007669"/>
    <property type="project" value="UniProtKB-KW"/>
</dbReference>
<dbReference type="Gene3D" id="3.30.300.30">
    <property type="match status" value="1"/>
</dbReference>
<accession>A0A0N0U4L7</accession>
<dbReference type="OrthoDB" id="1706066at2759"/>
<dbReference type="InterPro" id="IPR025110">
    <property type="entry name" value="AMP-bd_C"/>
</dbReference>
<dbReference type="STRING" id="166423.A0A0N0U4L7"/>
<evidence type="ECO:0000313" key="8">
    <source>
        <dbReference type="Proteomes" id="UP000053105"/>
    </source>
</evidence>
<dbReference type="InterPro" id="IPR020845">
    <property type="entry name" value="AMP-binding_CS"/>
</dbReference>
<dbReference type="AlphaFoldDB" id="A0A0N0U4L7"/>
<keyword evidence="3" id="KW-0547">Nucleotide-binding</keyword>
<name>A0A0N0U4L7_9HYME</name>
<dbReference type="InterPro" id="IPR042099">
    <property type="entry name" value="ANL_N_sf"/>
</dbReference>
<feature type="domain" description="AMP-binding enzyme C-terminal" evidence="6">
    <location>
        <begin position="558"/>
        <end position="624"/>
    </location>
</feature>
<evidence type="ECO:0000256" key="1">
    <source>
        <dbReference type="ARBA" id="ARBA00013275"/>
    </source>
</evidence>
<keyword evidence="4" id="KW-0067">ATP-binding</keyword>
<dbReference type="PANTHER" id="PTHR24095:SF244">
    <property type="entry name" value="ACETYL-COENZYME A SYNTHETASE"/>
    <property type="match status" value="1"/>
</dbReference>
<sequence length="662" mass="73490">MDSKAKVLITTDGVWRGEKLLILKTICDEALKKVKKNSHEVECCIVVAHLRRLSPQSAKSDSTGKTNGVNGTSDNGFDIPEIPWDDDRDCWWHDEMEDAEDKCYPVWMNAEDPLFILYTSGSTGKPKGVLHTTAGYLIYAATTFKYVFDYHPSDVYWCTADVGWITGHTYVVYGPLANGATSIIFEGTPFYPENDRYWAVIDKYKVTQFYTAPTAIRSLMKFGDDLVKKHDLSTLKVLGSVGEPINAEAWLWFYNLVGHGKCSISDTFWQTETGGHVITPLPGATPMKPGAASFPFFGVLPEILDEDGHLVEGEGEGYLVFRQPWPGMMRTLYGNHQRFQSTYFDKFHGYYCTGDVLSLLQGAPALNCPADNPTAKSATKLSSVSPSQVVTIYPQLLILAIFAQLIASVTVPTCDILSIIALAICLLKDIRIPMGKIINSWHGIVLLACLPPLIMLKQGTAPALQQAMETPRIAFAPNFDLFSVPSRRFSKLSISICWQASSLDFKSCGAIMLLTTSTALNTERPWYMASLPSLSARRDADGYFWITGRIDDMLNVSAEAAVVSKPHLIKGQCLYCFITPNEGVKFDKKLQDELKKRVRERIGPFAQPDVVQHAPGLPKTRSGKIMRRILRKIAAGDRNVGDISTLADESIVNVLFQLRPQV</sequence>
<dbReference type="Pfam" id="PF13193">
    <property type="entry name" value="AMP-binding_C"/>
    <property type="match status" value="1"/>
</dbReference>
<protein>
    <recommendedName>
        <fullName evidence="1">acetate--CoA ligase</fullName>
        <ecNumber evidence="1">6.2.1.1</ecNumber>
    </recommendedName>
</protein>
<proteinExistence type="predicted"/>
<evidence type="ECO:0000313" key="7">
    <source>
        <dbReference type="EMBL" id="KOX71858.1"/>
    </source>
</evidence>
<dbReference type="GO" id="GO:0003987">
    <property type="term" value="F:acetate-CoA ligase activity"/>
    <property type="evidence" value="ECO:0007669"/>
    <property type="project" value="UniProtKB-EC"/>
</dbReference>
<reference evidence="7 8" key="1">
    <citation type="submission" date="2015-07" db="EMBL/GenBank/DDBJ databases">
        <title>The genome of Melipona quadrifasciata.</title>
        <authorList>
            <person name="Pan H."/>
            <person name="Kapheim K."/>
        </authorList>
    </citation>
    <scope>NUCLEOTIDE SEQUENCE [LARGE SCALE GENOMIC DNA]</scope>
    <source>
        <strain evidence="7">0111107301</strain>
        <tissue evidence="7">Whole body</tissue>
    </source>
</reference>
<evidence type="ECO:0000259" key="6">
    <source>
        <dbReference type="Pfam" id="PF13193"/>
    </source>
</evidence>
<evidence type="ECO:0000256" key="2">
    <source>
        <dbReference type="ARBA" id="ARBA00022598"/>
    </source>
</evidence>
<gene>
    <name evidence="7" type="ORF">WN51_03003</name>
</gene>
<dbReference type="PANTHER" id="PTHR24095">
    <property type="entry name" value="ACETYL-COENZYME A SYNTHETASE"/>
    <property type="match status" value="1"/>
</dbReference>
<feature type="domain" description="AMP-dependent synthetase/ligase" evidence="5">
    <location>
        <begin position="2"/>
        <end position="332"/>
    </location>
</feature>
<dbReference type="SUPFAM" id="SSF56801">
    <property type="entry name" value="Acetyl-CoA synthetase-like"/>
    <property type="match status" value="2"/>
</dbReference>
<dbReference type="PROSITE" id="PS00455">
    <property type="entry name" value="AMP_BINDING"/>
    <property type="match status" value="1"/>
</dbReference>
<organism evidence="7 8">
    <name type="scientific">Melipona quadrifasciata</name>
    <dbReference type="NCBI Taxonomy" id="166423"/>
    <lineage>
        <taxon>Eukaryota</taxon>
        <taxon>Metazoa</taxon>
        <taxon>Ecdysozoa</taxon>
        <taxon>Arthropoda</taxon>
        <taxon>Hexapoda</taxon>
        <taxon>Insecta</taxon>
        <taxon>Pterygota</taxon>
        <taxon>Neoptera</taxon>
        <taxon>Endopterygota</taxon>
        <taxon>Hymenoptera</taxon>
        <taxon>Apocrita</taxon>
        <taxon>Aculeata</taxon>
        <taxon>Apoidea</taxon>
        <taxon>Anthophila</taxon>
        <taxon>Apidae</taxon>
        <taxon>Melipona</taxon>
    </lineage>
</organism>
<keyword evidence="2" id="KW-0436">Ligase</keyword>
<dbReference type="Proteomes" id="UP000053105">
    <property type="component" value="Unassembled WGS sequence"/>
</dbReference>
<dbReference type="Gene3D" id="3.40.50.12780">
    <property type="entry name" value="N-terminal domain of ligase-like"/>
    <property type="match status" value="1"/>
</dbReference>
<dbReference type="EMBL" id="KQ435828">
    <property type="protein sequence ID" value="KOX71858.1"/>
    <property type="molecule type" value="Genomic_DNA"/>
</dbReference>
<dbReference type="InterPro" id="IPR000873">
    <property type="entry name" value="AMP-dep_synth/lig_dom"/>
</dbReference>
<evidence type="ECO:0000256" key="4">
    <source>
        <dbReference type="ARBA" id="ARBA00022840"/>
    </source>
</evidence>
<evidence type="ECO:0000259" key="5">
    <source>
        <dbReference type="Pfam" id="PF00501"/>
    </source>
</evidence>
<keyword evidence="8" id="KW-1185">Reference proteome</keyword>
<dbReference type="EC" id="6.2.1.1" evidence="1"/>
<dbReference type="Pfam" id="PF00501">
    <property type="entry name" value="AMP-binding"/>
    <property type="match status" value="1"/>
</dbReference>